<dbReference type="InterPro" id="IPR036412">
    <property type="entry name" value="HAD-like_sf"/>
</dbReference>
<dbReference type="SFLD" id="SFLDS00003">
    <property type="entry name" value="Haloacid_Dehalogenase"/>
    <property type="match status" value="1"/>
</dbReference>
<organism evidence="6 7">
    <name type="scientific">Halocatena pleomorpha</name>
    <dbReference type="NCBI Taxonomy" id="1785090"/>
    <lineage>
        <taxon>Archaea</taxon>
        <taxon>Methanobacteriati</taxon>
        <taxon>Methanobacteriota</taxon>
        <taxon>Stenosarchaea group</taxon>
        <taxon>Halobacteria</taxon>
        <taxon>Halobacteriales</taxon>
        <taxon>Natronomonadaceae</taxon>
        <taxon>Halocatena</taxon>
    </lineage>
</organism>
<protein>
    <submittedName>
        <fullName evidence="6">HAD family hydrolase</fullName>
    </submittedName>
</protein>
<evidence type="ECO:0000256" key="3">
    <source>
        <dbReference type="ARBA" id="ARBA00022723"/>
    </source>
</evidence>
<dbReference type="GO" id="GO:0046872">
    <property type="term" value="F:metal ion binding"/>
    <property type="evidence" value="ECO:0007669"/>
    <property type="project" value="UniProtKB-KW"/>
</dbReference>
<dbReference type="SFLD" id="SFLDG01129">
    <property type="entry name" value="C1.5:_HAD__Beta-PGM__Phosphata"/>
    <property type="match status" value="1"/>
</dbReference>
<dbReference type="Proteomes" id="UP000282322">
    <property type="component" value="Unassembled WGS sequence"/>
</dbReference>
<evidence type="ECO:0000256" key="2">
    <source>
        <dbReference type="ARBA" id="ARBA00007958"/>
    </source>
</evidence>
<proteinExistence type="inferred from homology"/>
<dbReference type="SUPFAM" id="SSF56784">
    <property type="entry name" value="HAD-like"/>
    <property type="match status" value="1"/>
</dbReference>
<keyword evidence="7" id="KW-1185">Reference proteome</keyword>
<dbReference type="InterPro" id="IPR051400">
    <property type="entry name" value="HAD-like_hydrolase"/>
</dbReference>
<reference evidence="6 7" key="1">
    <citation type="submission" date="2018-11" db="EMBL/GenBank/DDBJ databases">
        <title>Taxonoimc description of Halomarina strain SPP-AMP-1.</title>
        <authorList>
            <person name="Pal Y."/>
            <person name="Srinivasana K."/>
            <person name="Verma A."/>
            <person name="Kumar P."/>
        </authorList>
    </citation>
    <scope>NUCLEOTIDE SEQUENCE [LARGE SCALE GENOMIC DNA]</scope>
    <source>
        <strain evidence="6 7">SPP-AMP-1</strain>
    </source>
</reference>
<dbReference type="Pfam" id="PF00702">
    <property type="entry name" value="Hydrolase"/>
    <property type="match status" value="1"/>
</dbReference>
<evidence type="ECO:0000256" key="5">
    <source>
        <dbReference type="ARBA" id="ARBA00022842"/>
    </source>
</evidence>
<evidence type="ECO:0000256" key="4">
    <source>
        <dbReference type="ARBA" id="ARBA00022801"/>
    </source>
</evidence>
<dbReference type="GO" id="GO:0016791">
    <property type="term" value="F:phosphatase activity"/>
    <property type="evidence" value="ECO:0007669"/>
    <property type="project" value="TreeGrafter"/>
</dbReference>
<dbReference type="InterPro" id="IPR006439">
    <property type="entry name" value="HAD-SF_hydro_IA"/>
</dbReference>
<evidence type="ECO:0000313" key="7">
    <source>
        <dbReference type="Proteomes" id="UP000282322"/>
    </source>
</evidence>
<evidence type="ECO:0000313" key="6">
    <source>
        <dbReference type="EMBL" id="RRJ28926.1"/>
    </source>
</evidence>
<evidence type="ECO:0000256" key="1">
    <source>
        <dbReference type="ARBA" id="ARBA00001946"/>
    </source>
</evidence>
<dbReference type="PANTHER" id="PTHR46470">
    <property type="entry name" value="N-ACYLNEURAMINATE-9-PHOSPHATASE"/>
    <property type="match status" value="1"/>
</dbReference>
<name>A0A3P3R646_9EURY</name>
<comment type="similarity">
    <text evidence="2">Belongs to the HAD-like hydrolase superfamily.</text>
</comment>
<dbReference type="AlphaFoldDB" id="A0A3P3R646"/>
<dbReference type="EMBL" id="RRCH01000031">
    <property type="protein sequence ID" value="RRJ28926.1"/>
    <property type="molecule type" value="Genomic_DNA"/>
</dbReference>
<keyword evidence="3" id="KW-0479">Metal-binding</keyword>
<dbReference type="InterPro" id="IPR023214">
    <property type="entry name" value="HAD_sf"/>
</dbReference>
<comment type="caution">
    <text evidence="6">The sequence shown here is derived from an EMBL/GenBank/DDBJ whole genome shotgun (WGS) entry which is preliminary data.</text>
</comment>
<dbReference type="GO" id="GO:0044281">
    <property type="term" value="P:small molecule metabolic process"/>
    <property type="evidence" value="ECO:0007669"/>
    <property type="project" value="UniProtKB-ARBA"/>
</dbReference>
<dbReference type="Gene3D" id="1.20.120.710">
    <property type="entry name" value="Haloacid dehalogenase hydrolase-like domain"/>
    <property type="match status" value="1"/>
</dbReference>
<dbReference type="RefSeq" id="WP_124955937.1">
    <property type="nucleotide sequence ID" value="NZ_RRCH01000031.1"/>
</dbReference>
<dbReference type="OrthoDB" id="27736at2157"/>
<keyword evidence="5" id="KW-0460">Magnesium</keyword>
<gene>
    <name evidence="6" type="ORF">EIK79_14525</name>
</gene>
<comment type="cofactor">
    <cofactor evidence="1">
        <name>Mg(2+)</name>
        <dbReference type="ChEBI" id="CHEBI:18420"/>
    </cofactor>
</comment>
<dbReference type="Gene3D" id="3.40.50.1000">
    <property type="entry name" value="HAD superfamily/HAD-like"/>
    <property type="match status" value="1"/>
</dbReference>
<keyword evidence="4 6" id="KW-0378">Hydrolase</keyword>
<sequence>MAITTVLFDLDGTICEQLRPTDERLASAFERAGIEPFFGVGDMRRQMTGIDADSADEFRRRLFRSLAQEKERAMSVADDLVTAYEEPDPTDVRFRAGARTALKTIAAEYRVGLVTNGGRDTQQTKLETLGIDDSFDITVFSEPGRPAKPATEPFERALSPLDARPQDAVHVGDSIGCDVAGAHAAGLESVWVPHDTSLRTDAVAGIDSPTITLDGVSQLPGALDRYR</sequence>
<accession>A0A3P3R646</accession>
<dbReference type="NCBIfam" id="TIGR01549">
    <property type="entry name" value="HAD-SF-IA-v1"/>
    <property type="match status" value="1"/>
</dbReference>
<dbReference type="PANTHER" id="PTHR46470:SF2">
    <property type="entry name" value="GLYCERALDEHYDE 3-PHOSPHATE PHOSPHATASE"/>
    <property type="match status" value="1"/>
</dbReference>